<dbReference type="OrthoDB" id="68219at2"/>
<name>A0A3G8YF10_9DEIO</name>
<proteinExistence type="inferred from homology"/>
<evidence type="ECO:0000256" key="3">
    <source>
        <dbReference type="ARBA" id="ARBA00018111"/>
    </source>
</evidence>
<keyword evidence="10" id="KW-1185">Reference proteome</keyword>
<dbReference type="KEGG" id="dph:EHF33_08430"/>
<feature type="compositionally biased region" description="Basic and acidic residues" evidence="6">
    <location>
        <begin position="8"/>
        <end position="28"/>
    </location>
</feature>
<comment type="function">
    <text evidence="5">Modulates RecA activity.</text>
</comment>
<dbReference type="AlphaFoldDB" id="A0A3G8YF10"/>
<evidence type="ECO:0000313" key="10">
    <source>
        <dbReference type="Proteomes" id="UP000276417"/>
    </source>
</evidence>
<dbReference type="Gene3D" id="1.10.10.10">
    <property type="entry name" value="Winged helix-like DNA-binding domain superfamily/Winged helix DNA-binding domain"/>
    <property type="match status" value="3"/>
</dbReference>
<comment type="subcellular location">
    <subcellularLocation>
        <location evidence="1 5">Cytoplasm</location>
    </subcellularLocation>
</comment>
<feature type="domain" description="RecX third three-helical" evidence="7">
    <location>
        <begin position="123"/>
        <end position="168"/>
    </location>
</feature>
<dbReference type="HAMAP" id="MF_01114">
    <property type="entry name" value="RecX"/>
    <property type="match status" value="1"/>
</dbReference>
<organism evidence="9 10">
    <name type="scientific">Deinococcus psychrotolerans</name>
    <dbReference type="NCBI Taxonomy" id="2489213"/>
    <lineage>
        <taxon>Bacteria</taxon>
        <taxon>Thermotogati</taxon>
        <taxon>Deinococcota</taxon>
        <taxon>Deinococci</taxon>
        <taxon>Deinococcales</taxon>
        <taxon>Deinococcaceae</taxon>
        <taxon>Deinococcus</taxon>
    </lineage>
</organism>
<reference evidence="9 10" key="1">
    <citation type="submission" date="2018-11" db="EMBL/GenBank/DDBJ databases">
        <title>Deinococcus shelandsis sp. nov., isolated from South Shetland Islands soil of Antarctica.</title>
        <authorList>
            <person name="Tian J."/>
        </authorList>
    </citation>
    <scope>NUCLEOTIDE SEQUENCE [LARGE SCALE GENOMIC DNA]</scope>
    <source>
        <strain evidence="9 10">S14-83T</strain>
    </source>
</reference>
<evidence type="ECO:0000256" key="1">
    <source>
        <dbReference type="ARBA" id="ARBA00004496"/>
    </source>
</evidence>
<dbReference type="InterPro" id="IPR036388">
    <property type="entry name" value="WH-like_DNA-bd_sf"/>
</dbReference>
<keyword evidence="4 5" id="KW-0963">Cytoplasm</keyword>
<evidence type="ECO:0000256" key="5">
    <source>
        <dbReference type="HAMAP-Rule" id="MF_01114"/>
    </source>
</evidence>
<evidence type="ECO:0000256" key="2">
    <source>
        <dbReference type="ARBA" id="ARBA00009695"/>
    </source>
</evidence>
<dbReference type="GO" id="GO:0006282">
    <property type="term" value="P:regulation of DNA repair"/>
    <property type="evidence" value="ECO:0007669"/>
    <property type="project" value="UniProtKB-UniRule"/>
</dbReference>
<dbReference type="InterPro" id="IPR053925">
    <property type="entry name" value="RecX_HTH_3rd"/>
</dbReference>
<dbReference type="Pfam" id="PF21981">
    <property type="entry name" value="RecX_HTH3"/>
    <property type="match status" value="1"/>
</dbReference>
<sequence>MFGSRKSYRSDSVDSPAEKPPTRPKTPEEQQAALMEYALRALSARALSAAELRGKLAKRSEEEDQIEAVLERLTELRYLDDSQVARIEGQRRGVGAYRVRARLKQRGVEEELIAETLQARDPEEEVEQARALLERRLSSIRRGNNPKAKAYGLLARRGYGGEVIRRVLEGLDWTADAGDESWLGEEDEGN</sequence>
<feature type="domain" description="RecX first three-helical" evidence="8">
    <location>
        <begin position="36"/>
        <end position="73"/>
    </location>
</feature>
<dbReference type="InterPro" id="IPR053926">
    <property type="entry name" value="RecX_HTH_1st"/>
</dbReference>
<protein>
    <recommendedName>
        <fullName evidence="3 5">Regulatory protein RecX</fullName>
    </recommendedName>
</protein>
<evidence type="ECO:0000259" key="8">
    <source>
        <dbReference type="Pfam" id="PF21982"/>
    </source>
</evidence>
<dbReference type="RefSeq" id="WP_124870001.1">
    <property type="nucleotide sequence ID" value="NZ_CP034183.1"/>
</dbReference>
<accession>A0A3G8YF10</accession>
<evidence type="ECO:0000259" key="7">
    <source>
        <dbReference type="Pfam" id="PF21981"/>
    </source>
</evidence>
<dbReference type="EMBL" id="CP034183">
    <property type="protein sequence ID" value="AZI42767.1"/>
    <property type="molecule type" value="Genomic_DNA"/>
</dbReference>
<evidence type="ECO:0000313" key="9">
    <source>
        <dbReference type="EMBL" id="AZI42767.1"/>
    </source>
</evidence>
<dbReference type="PANTHER" id="PTHR33602:SF1">
    <property type="entry name" value="REGULATORY PROTEIN RECX FAMILY PROTEIN"/>
    <property type="match status" value="1"/>
</dbReference>
<dbReference type="Pfam" id="PF21982">
    <property type="entry name" value="RecX_HTH1"/>
    <property type="match status" value="1"/>
</dbReference>
<dbReference type="PANTHER" id="PTHR33602">
    <property type="entry name" value="REGULATORY PROTEIN RECX FAMILY PROTEIN"/>
    <property type="match status" value="1"/>
</dbReference>
<comment type="similarity">
    <text evidence="2 5">Belongs to the RecX family.</text>
</comment>
<dbReference type="GO" id="GO:0005737">
    <property type="term" value="C:cytoplasm"/>
    <property type="evidence" value="ECO:0007669"/>
    <property type="project" value="UniProtKB-SubCell"/>
</dbReference>
<dbReference type="InterPro" id="IPR003783">
    <property type="entry name" value="Regulatory_RecX"/>
</dbReference>
<dbReference type="Proteomes" id="UP000276417">
    <property type="component" value="Chromosome 1"/>
</dbReference>
<evidence type="ECO:0000256" key="4">
    <source>
        <dbReference type="ARBA" id="ARBA00022490"/>
    </source>
</evidence>
<gene>
    <name evidence="5 9" type="primary">recX</name>
    <name evidence="9" type="ORF">EHF33_08430</name>
</gene>
<evidence type="ECO:0000256" key="6">
    <source>
        <dbReference type="SAM" id="MobiDB-lite"/>
    </source>
</evidence>
<feature type="region of interest" description="Disordered" evidence="6">
    <location>
        <begin position="1"/>
        <end position="29"/>
    </location>
</feature>